<protein>
    <submittedName>
        <fullName evidence="6">Aldehyde dehydrogenase</fullName>
    </submittedName>
</protein>
<dbReference type="SUPFAM" id="SSF53720">
    <property type="entry name" value="ALDH-like"/>
    <property type="match status" value="1"/>
</dbReference>
<keyword evidence="2 4" id="KW-0560">Oxidoreductase</keyword>
<dbReference type="EMBL" id="KQ087200">
    <property type="protein sequence ID" value="KLT42904.1"/>
    <property type="molecule type" value="Genomic_DNA"/>
</dbReference>
<feature type="domain" description="Aldehyde dehydrogenase" evidence="5">
    <location>
        <begin position="30"/>
        <end position="498"/>
    </location>
</feature>
<evidence type="ECO:0000256" key="3">
    <source>
        <dbReference type="PROSITE-ProRule" id="PRU10007"/>
    </source>
</evidence>
<accession>A0A0J1B5F1</accession>
<gene>
    <name evidence="6" type="ORF">CC85DRAFT_259523</name>
</gene>
<dbReference type="Pfam" id="PF00171">
    <property type="entry name" value="Aldedh"/>
    <property type="match status" value="1"/>
</dbReference>
<dbReference type="PROSITE" id="PS00687">
    <property type="entry name" value="ALDEHYDE_DEHYDR_GLU"/>
    <property type="match status" value="1"/>
</dbReference>
<evidence type="ECO:0000313" key="6">
    <source>
        <dbReference type="EMBL" id="KLT42904.1"/>
    </source>
</evidence>
<dbReference type="Proteomes" id="UP000053611">
    <property type="component" value="Unassembled WGS sequence"/>
</dbReference>
<dbReference type="AlphaFoldDB" id="A0A0J1B5F1"/>
<dbReference type="FunFam" id="3.40.309.10:FF:000012">
    <property type="entry name" value="Betaine aldehyde dehydrogenase"/>
    <property type="match status" value="1"/>
</dbReference>
<dbReference type="GeneID" id="28981409"/>
<dbReference type="FunFam" id="3.40.605.10:FF:000026">
    <property type="entry name" value="Aldehyde dehydrogenase, putative"/>
    <property type="match status" value="1"/>
</dbReference>
<dbReference type="FunFam" id="3.40.605.10:FF:000050">
    <property type="entry name" value="Aldehyde dehydrogenase, mitochondrial"/>
    <property type="match status" value="1"/>
</dbReference>
<evidence type="ECO:0000256" key="1">
    <source>
        <dbReference type="ARBA" id="ARBA00009986"/>
    </source>
</evidence>
<name>A0A0J1B5F1_9TREE</name>
<dbReference type="InterPro" id="IPR016161">
    <property type="entry name" value="Ald_DH/histidinol_DH"/>
</dbReference>
<feature type="active site" evidence="3">
    <location>
        <position position="271"/>
    </location>
</feature>
<proteinExistence type="inferred from homology"/>
<evidence type="ECO:0000256" key="4">
    <source>
        <dbReference type="RuleBase" id="RU003345"/>
    </source>
</evidence>
<dbReference type="Gene3D" id="3.40.605.10">
    <property type="entry name" value="Aldehyde Dehydrogenase, Chain A, domain 1"/>
    <property type="match status" value="1"/>
</dbReference>
<dbReference type="OrthoDB" id="310895at2759"/>
<evidence type="ECO:0000259" key="5">
    <source>
        <dbReference type="Pfam" id="PF00171"/>
    </source>
</evidence>
<dbReference type="InterPro" id="IPR015590">
    <property type="entry name" value="Aldehyde_DH_dom"/>
</dbReference>
<dbReference type="Gene3D" id="3.40.309.10">
    <property type="entry name" value="Aldehyde Dehydrogenase, Chain A, domain 2"/>
    <property type="match status" value="1"/>
</dbReference>
<keyword evidence="7" id="KW-1185">Reference proteome</keyword>
<organism evidence="6 7">
    <name type="scientific">Cutaneotrichosporon oleaginosum</name>
    <dbReference type="NCBI Taxonomy" id="879819"/>
    <lineage>
        <taxon>Eukaryota</taxon>
        <taxon>Fungi</taxon>
        <taxon>Dikarya</taxon>
        <taxon>Basidiomycota</taxon>
        <taxon>Agaricomycotina</taxon>
        <taxon>Tremellomycetes</taxon>
        <taxon>Trichosporonales</taxon>
        <taxon>Trichosporonaceae</taxon>
        <taxon>Cutaneotrichosporon</taxon>
    </lineage>
</organism>
<dbReference type="InterPro" id="IPR016163">
    <property type="entry name" value="Ald_DH_C"/>
</dbReference>
<dbReference type="STRING" id="879819.A0A0J1B5F1"/>
<sequence length="513" mass="55510">MSKTLEAATFKLGNGKDVKIPIGQFINNEFVDSASGKRMDVYNPATGKVIGQVSEADAEDVDRAVKAARAAYEKNNRAWGFMMHAQRGAMLNKLADIITANQEELAAIEATDTGKLYKDAYSKDIAGVIATIRYFAGWADKVTGKTYNVIPGIHAYSKYEPIGVCGQIIPWNFPAAMFSWKIGPALATGNAIVIKSAETTPLSALKMCEYIKEAGFPPGIVNLITGRGPTAGQAIAEHMDVDKVAFTGSGPVGRKIMETAAKTNLKRVTLELGGKSPNIIFDDAKSAKDAAEWAFFGIQMNMGQVCTAGSRILVQEGIADEFTKEFVKLMEGVKVGDPFDDSSTQGPLNSSMHFDRVHGWVQAGCKEGAETPVCGQDLREKLGGGYYISPTVFTNLKKDSQILANEVFGPVVSIQTFKTEEEAIAEANRTTYGLASAVFSSNHERLLRMNEAIRAGTVWNNLYNFSHFGVPFGGFKQSGIGRENSEAALYNYLETKSVISNMGYVRSPMANLS</sequence>
<dbReference type="PANTHER" id="PTHR11699">
    <property type="entry name" value="ALDEHYDE DEHYDROGENASE-RELATED"/>
    <property type="match status" value="1"/>
</dbReference>
<evidence type="ECO:0000256" key="2">
    <source>
        <dbReference type="ARBA" id="ARBA00023002"/>
    </source>
</evidence>
<dbReference type="GO" id="GO:0004030">
    <property type="term" value="F:aldehyde dehydrogenase [NAD(P)+] activity"/>
    <property type="evidence" value="ECO:0007669"/>
    <property type="project" value="UniProtKB-ARBA"/>
</dbReference>
<dbReference type="InterPro" id="IPR016162">
    <property type="entry name" value="Ald_DH_N"/>
</dbReference>
<comment type="similarity">
    <text evidence="1 4">Belongs to the aldehyde dehydrogenase family.</text>
</comment>
<reference evidence="6 7" key="1">
    <citation type="submission" date="2015-03" db="EMBL/GenBank/DDBJ databases">
        <title>Genomics and transcriptomics of the oil-accumulating basidiomycete yeast T. oleaginosus allow insights into substrate utilization and the diverse evolutionary trajectories of mating systems in fungi.</title>
        <authorList>
            <consortium name="DOE Joint Genome Institute"/>
            <person name="Kourist R."/>
            <person name="Kracht O."/>
            <person name="Bracharz F."/>
            <person name="Lipzen A."/>
            <person name="Nolan M."/>
            <person name="Ohm R."/>
            <person name="Grigoriev I."/>
            <person name="Sun S."/>
            <person name="Heitman J."/>
            <person name="Bruck T."/>
            <person name="Nowrousian M."/>
        </authorList>
    </citation>
    <scope>NUCLEOTIDE SEQUENCE [LARGE SCALE GENOMIC DNA]</scope>
    <source>
        <strain evidence="6 7">IBC0246</strain>
    </source>
</reference>
<dbReference type="InterPro" id="IPR029510">
    <property type="entry name" value="Ald_DH_CS_GLU"/>
</dbReference>
<evidence type="ECO:0000313" key="7">
    <source>
        <dbReference type="Proteomes" id="UP000053611"/>
    </source>
</evidence>